<feature type="compositionally biased region" description="Basic residues" evidence="1">
    <location>
        <begin position="246"/>
        <end position="255"/>
    </location>
</feature>
<feature type="compositionally biased region" description="Basic and acidic residues" evidence="1">
    <location>
        <begin position="187"/>
        <end position="214"/>
    </location>
</feature>
<organism evidence="2 3">
    <name type="scientific">Candolleomyces aberdarensis</name>
    <dbReference type="NCBI Taxonomy" id="2316362"/>
    <lineage>
        <taxon>Eukaryota</taxon>
        <taxon>Fungi</taxon>
        <taxon>Dikarya</taxon>
        <taxon>Basidiomycota</taxon>
        <taxon>Agaricomycotina</taxon>
        <taxon>Agaricomycetes</taxon>
        <taxon>Agaricomycetidae</taxon>
        <taxon>Agaricales</taxon>
        <taxon>Agaricineae</taxon>
        <taxon>Psathyrellaceae</taxon>
        <taxon>Candolleomyces</taxon>
    </lineage>
</organism>
<evidence type="ECO:0000313" key="2">
    <source>
        <dbReference type="EMBL" id="RXW22063.1"/>
    </source>
</evidence>
<dbReference type="Proteomes" id="UP000290288">
    <property type="component" value="Unassembled WGS sequence"/>
</dbReference>
<comment type="caution">
    <text evidence="2">The sequence shown here is derived from an EMBL/GenBank/DDBJ whole genome shotgun (WGS) entry which is preliminary data.</text>
</comment>
<dbReference type="STRING" id="2316362.A0A4Q2DPV6"/>
<feature type="compositionally biased region" description="Pro residues" evidence="1">
    <location>
        <begin position="645"/>
        <end position="668"/>
    </location>
</feature>
<reference evidence="2 3" key="1">
    <citation type="submission" date="2019-01" db="EMBL/GenBank/DDBJ databases">
        <title>Draft genome sequence of Psathyrella aberdarensis IHI B618.</title>
        <authorList>
            <person name="Buettner E."/>
            <person name="Kellner H."/>
        </authorList>
    </citation>
    <scope>NUCLEOTIDE SEQUENCE [LARGE SCALE GENOMIC DNA]</scope>
    <source>
        <strain evidence="2 3">IHI B618</strain>
    </source>
</reference>
<feature type="non-terminal residue" evidence="2">
    <location>
        <position position="744"/>
    </location>
</feature>
<feature type="region of interest" description="Disordered" evidence="1">
    <location>
        <begin position="116"/>
        <end position="744"/>
    </location>
</feature>
<feature type="compositionally biased region" description="Polar residues" evidence="1">
    <location>
        <begin position="734"/>
        <end position="744"/>
    </location>
</feature>
<feature type="compositionally biased region" description="Polar residues" evidence="1">
    <location>
        <begin position="546"/>
        <end position="560"/>
    </location>
</feature>
<protein>
    <submittedName>
        <fullName evidence="2">Uncharacterized protein</fullName>
    </submittedName>
</protein>
<proteinExistence type="predicted"/>
<feature type="region of interest" description="Disordered" evidence="1">
    <location>
        <begin position="61"/>
        <end position="102"/>
    </location>
</feature>
<name>A0A4Q2DPV6_9AGAR</name>
<feature type="compositionally biased region" description="Polar residues" evidence="1">
    <location>
        <begin position="390"/>
        <end position="403"/>
    </location>
</feature>
<feature type="compositionally biased region" description="Polar residues" evidence="1">
    <location>
        <begin position="321"/>
        <end position="330"/>
    </location>
</feature>
<feature type="compositionally biased region" description="Low complexity" evidence="1">
    <location>
        <begin position="256"/>
        <end position="271"/>
    </location>
</feature>
<accession>A0A4Q2DPV6</accession>
<feature type="region of interest" description="Disordered" evidence="1">
    <location>
        <begin position="1"/>
        <end position="30"/>
    </location>
</feature>
<feature type="compositionally biased region" description="Low complexity" evidence="1">
    <location>
        <begin position="669"/>
        <end position="678"/>
    </location>
</feature>
<feature type="compositionally biased region" description="Basic and acidic residues" evidence="1">
    <location>
        <begin position="679"/>
        <end position="690"/>
    </location>
</feature>
<feature type="compositionally biased region" description="Low complexity" evidence="1">
    <location>
        <begin position="444"/>
        <end position="498"/>
    </location>
</feature>
<feature type="compositionally biased region" description="Low complexity" evidence="1">
    <location>
        <begin position="715"/>
        <end position="726"/>
    </location>
</feature>
<feature type="compositionally biased region" description="Pro residues" evidence="1">
    <location>
        <begin position="302"/>
        <end position="315"/>
    </location>
</feature>
<feature type="compositionally biased region" description="Low complexity" evidence="1">
    <location>
        <begin position="404"/>
        <end position="417"/>
    </location>
</feature>
<feature type="compositionally biased region" description="Low complexity" evidence="1">
    <location>
        <begin position="563"/>
        <end position="578"/>
    </location>
</feature>
<feature type="compositionally biased region" description="Polar residues" evidence="1">
    <location>
        <begin position="133"/>
        <end position="147"/>
    </location>
</feature>
<gene>
    <name evidence="2" type="ORF">EST38_g3776</name>
</gene>
<evidence type="ECO:0000256" key="1">
    <source>
        <dbReference type="SAM" id="MobiDB-lite"/>
    </source>
</evidence>
<dbReference type="AlphaFoldDB" id="A0A4Q2DPV6"/>
<dbReference type="OrthoDB" id="2690066at2759"/>
<dbReference type="EMBL" id="SDEE01000085">
    <property type="protein sequence ID" value="RXW22063.1"/>
    <property type="molecule type" value="Genomic_DNA"/>
</dbReference>
<feature type="compositionally biased region" description="Polar residues" evidence="1">
    <location>
        <begin position="426"/>
        <end position="439"/>
    </location>
</feature>
<keyword evidence="3" id="KW-1185">Reference proteome</keyword>
<feature type="compositionally biased region" description="Polar residues" evidence="1">
    <location>
        <begin position="89"/>
        <end position="101"/>
    </location>
</feature>
<evidence type="ECO:0000313" key="3">
    <source>
        <dbReference type="Proteomes" id="UP000290288"/>
    </source>
</evidence>
<feature type="compositionally biased region" description="Low complexity" evidence="1">
    <location>
        <begin position="358"/>
        <end position="373"/>
    </location>
</feature>
<sequence length="744" mass="79250">MDANFAFPPYQPPVARARKAGGNSGPRQSSALRASVLDAALQLGLTNNSLVAEWMFNNAVQEEDEEESVQSPGLTHSSSATSDDHSSSQFHTTPPNANASYASLGFNEKPVAAWNPTKYTNDVDMPYLRSDPTLPSGNQVAFPSSQDIPIPPRPVTPNSSKKLKKKKGDDYDSDGGYLSEGVKKKKGFGDIMKKDKAQLKEEKRQLKELKEEERKRKKSLGAASKNKKQEDAGYETESSPILKSPFKSKSKKSKSKTPSTDTGGYETDGGYQSAGSNLKKNKTRFFGLGSKSSRGDLREPVPALPEPQAEPPMPLPIAQKFATSLPTLSPSPALELSIQTDLSEPFLPPISSAATARPSDPQPTQSPEQQPSSAKPSPTKDYLKLDFETTPMSSPTTANVQDRSSLSSAETSSSMSSHSRRLGFQFSPSRDNSSISTGHATGESVSTVSTVNSSSQVHPAVSMLPQSQQAAPPSSFSPISYSPPGSSSGSIASLKPPSISLPLTRSVSPMLSPIAPLQINKPPRGGPSSRPDIDSRGPSPLPTSPNSPYATSPPNFSSAGIQPPLASTPSSRPTTPRRPMNPPTEGFGPRLGLASPPALHPTGRISPNPGIRGRVVSPLLIPPNANGERSTSPLPSPNVLAYYDLPPPSPPPQGPLPSVPPGAPPYPPQGSQLRTRMLMLDRERERELHELSMLSPPQQQQYIQRGRESPFPKRPLAVPLPVAGLPSTPRPPNHRQQSSGGSGN</sequence>